<dbReference type="EMBL" id="CP027059">
    <property type="protein sequence ID" value="UQZ87674.1"/>
    <property type="molecule type" value="Genomic_DNA"/>
</dbReference>
<organism evidence="2 3">
    <name type="scientific">Paenibacillus konkukensis</name>
    <dbReference type="NCBI Taxonomy" id="2020716"/>
    <lineage>
        <taxon>Bacteria</taxon>
        <taxon>Bacillati</taxon>
        <taxon>Bacillota</taxon>
        <taxon>Bacilli</taxon>
        <taxon>Bacillales</taxon>
        <taxon>Paenibacillaceae</taxon>
        <taxon>Paenibacillus</taxon>
    </lineage>
</organism>
<evidence type="ECO:0000313" key="3">
    <source>
        <dbReference type="Proteomes" id="UP001057134"/>
    </source>
</evidence>
<keyword evidence="3" id="KW-1185">Reference proteome</keyword>
<feature type="region of interest" description="Disordered" evidence="1">
    <location>
        <begin position="13"/>
        <end position="41"/>
    </location>
</feature>
<accession>A0ABY4S3L2</accession>
<proteinExistence type="predicted"/>
<sequence>MDSEEIQRLEDQFDRELTEGEAAEIKNTPVVNHAEEHSDTDWSLDKNLTLGSIARQNGRI</sequence>
<evidence type="ECO:0000256" key="1">
    <source>
        <dbReference type="SAM" id="MobiDB-lite"/>
    </source>
</evidence>
<reference evidence="2" key="1">
    <citation type="submission" date="2018-02" db="EMBL/GenBank/DDBJ databases">
        <authorList>
            <person name="Kim S.-K."/>
            <person name="Jung H.-I."/>
            <person name="Lee S.-W."/>
        </authorList>
    </citation>
    <scope>NUCLEOTIDE SEQUENCE</scope>
    <source>
        <strain evidence="2">SK3146</strain>
    </source>
</reference>
<dbReference type="Proteomes" id="UP001057134">
    <property type="component" value="Chromosome"/>
</dbReference>
<name>A0ABY4S3L2_9BACL</name>
<evidence type="ECO:0000313" key="2">
    <source>
        <dbReference type="EMBL" id="UQZ87674.1"/>
    </source>
</evidence>
<gene>
    <name evidence="2" type="ORF">SK3146_06976</name>
</gene>
<dbReference type="RefSeq" id="WP_249863114.1">
    <property type="nucleotide sequence ID" value="NZ_CP027059.1"/>
</dbReference>
<protein>
    <submittedName>
        <fullName evidence="2">Uncharacterized protein</fullName>
    </submittedName>
</protein>
<reference evidence="2" key="2">
    <citation type="journal article" date="2021" name="J Anim Sci Technol">
        <title>Complete genome sequence of Paenibacillus konkukensis sp. nov. SK3146 as a potential probiotic strain.</title>
        <authorList>
            <person name="Jung H.I."/>
            <person name="Park S."/>
            <person name="Niu K.M."/>
            <person name="Lee S.W."/>
            <person name="Kothari D."/>
            <person name="Yi K.J."/>
            <person name="Kim S.K."/>
        </authorList>
    </citation>
    <scope>NUCLEOTIDE SEQUENCE</scope>
    <source>
        <strain evidence="2">SK3146</strain>
    </source>
</reference>